<dbReference type="GO" id="GO:0006508">
    <property type="term" value="P:proteolysis"/>
    <property type="evidence" value="ECO:0007669"/>
    <property type="project" value="UniProtKB-KW"/>
</dbReference>
<dbReference type="InterPro" id="IPR045090">
    <property type="entry name" value="Pept_M3A_M3B"/>
</dbReference>
<proteinExistence type="inferred from homology"/>
<dbReference type="InterPro" id="IPR001567">
    <property type="entry name" value="Pept_M3A_M3B_dom"/>
</dbReference>
<sequence length="601" mass="69858">MAEVKKIKTREEIPQEYKWKVDKIYENVEQWEKDFENLKTIVLKISNYVGKLGEGKHLLEYLRLDEKISRLAGKLAVYAHLKSDENTANSTYQALRDKIFTYIAEIGSAQAFFIPEILSLPDGEVEKELETTQELKMYDFLLRDILRKKPHVLTKEKEELMAAVSDCLNAPDRIFSMLSDADMTFKVIKDEEGNDIELMESNYGSFIQSKDRRVRKDAFKGLFETYNKYKNTFAASLTSSIKNFIFISKTRNYDCALECSLKPNNIPLEVYYNTVDTINKNLNSLHRYVKVKKKLLGLDEIHMYDLYVPIIDTPKENIEFEKAVETVKEGLKPLGEEYIGIFEEGIKDGWIDIYPNKGKRGGAYSSGDYDTMPYVLLNYDFKLNDVSTLAHEMGHSIHSYYSRKNQPYIYSDYSLFVAEVASTTNESLLINYLIDKEQDKNKKLYLINQQLEQIRTTVFRQVMFAEFEKVTHESIEKGNPLTSEDLSKIWHDLNVKYFGEDMIVDEEIDIEWARIPHFYRDFYVYQYATGYAAANSFAKEILEKGESAVSSYKEFLKSGSSDYPINVLKKAGVDMTTPKPLEDTIKRFNELLDMLEKENKI</sequence>
<dbReference type="Proteomes" id="UP000694308">
    <property type="component" value="Unassembled WGS sequence"/>
</dbReference>
<keyword evidence="1 6" id="KW-0645">Protease</keyword>
<dbReference type="InterPro" id="IPR013647">
    <property type="entry name" value="OligopepF_N_dom"/>
</dbReference>
<comment type="cofactor">
    <cofactor evidence="6">
        <name>Zn(2+)</name>
        <dbReference type="ChEBI" id="CHEBI:29105"/>
    </cofactor>
    <text evidence="6">Binds 1 zinc ion.</text>
</comment>
<evidence type="ECO:0000259" key="7">
    <source>
        <dbReference type="Pfam" id="PF01432"/>
    </source>
</evidence>
<comment type="function">
    <text evidence="6">Has oligopeptidase activity and degrades a variety of small bioactive peptides.</text>
</comment>
<dbReference type="Pfam" id="PF01432">
    <property type="entry name" value="Peptidase_M3"/>
    <property type="match status" value="1"/>
</dbReference>
<gene>
    <name evidence="9" type="primary">pepF</name>
    <name evidence="9" type="ORF">I6U48_11920</name>
</gene>
<dbReference type="NCBIfam" id="TIGR00181">
    <property type="entry name" value="pepF"/>
    <property type="match status" value="1"/>
</dbReference>
<dbReference type="AlphaFoldDB" id="A0A949X490"/>
<dbReference type="InterPro" id="IPR004438">
    <property type="entry name" value="Peptidase_M3B"/>
</dbReference>
<evidence type="ECO:0000313" key="10">
    <source>
        <dbReference type="Proteomes" id="UP000694308"/>
    </source>
</evidence>
<keyword evidence="4 6" id="KW-0862">Zinc</keyword>
<evidence type="ECO:0000256" key="4">
    <source>
        <dbReference type="ARBA" id="ARBA00022833"/>
    </source>
</evidence>
<evidence type="ECO:0000256" key="2">
    <source>
        <dbReference type="ARBA" id="ARBA00022723"/>
    </source>
</evidence>
<protein>
    <recommendedName>
        <fullName evidence="6">Oligopeptidase F</fullName>
        <ecNumber evidence="6">3.4.24.-</ecNumber>
    </recommendedName>
</protein>
<feature type="domain" description="Peptidase M3A/M3B catalytic" evidence="7">
    <location>
        <begin position="206"/>
        <end position="585"/>
    </location>
</feature>
<dbReference type="EC" id="3.4.24.-" evidence="6"/>
<dbReference type="EMBL" id="JAEEGC010000051">
    <property type="protein sequence ID" value="MBV7273618.1"/>
    <property type="molecule type" value="Genomic_DNA"/>
</dbReference>
<dbReference type="Pfam" id="PF08439">
    <property type="entry name" value="Peptidase_M3_N"/>
    <property type="match status" value="1"/>
</dbReference>
<evidence type="ECO:0000256" key="3">
    <source>
        <dbReference type="ARBA" id="ARBA00022801"/>
    </source>
</evidence>
<evidence type="ECO:0000259" key="8">
    <source>
        <dbReference type="Pfam" id="PF08439"/>
    </source>
</evidence>
<dbReference type="GO" id="GO:0046872">
    <property type="term" value="F:metal ion binding"/>
    <property type="evidence" value="ECO:0007669"/>
    <property type="project" value="UniProtKB-UniRule"/>
</dbReference>
<keyword evidence="3 6" id="KW-0378">Hydrolase</keyword>
<dbReference type="RefSeq" id="WP_218320688.1">
    <property type="nucleotide sequence ID" value="NZ_JAEEGC010000051.1"/>
</dbReference>
<dbReference type="GO" id="GO:0006518">
    <property type="term" value="P:peptide metabolic process"/>
    <property type="evidence" value="ECO:0007669"/>
    <property type="project" value="TreeGrafter"/>
</dbReference>
<keyword evidence="2 6" id="KW-0479">Metal-binding</keyword>
<evidence type="ECO:0000256" key="1">
    <source>
        <dbReference type="ARBA" id="ARBA00022670"/>
    </source>
</evidence>
<evidence type="ECO:0000256" key="5">
    <source>
        <dbReference type="ARBA" id="ARBA00023049"/>
    </source>
</evidence>
<accession>A0A949X490</accession>
<dbReference type="GO" id="GO:0004222">
    <property type="term" value="F:metalloendopeptidase activity"/>
    <property type="evidence" value="ECO:0007669"/>
    <property type="project" value="UniProtKB-UniRule"/>
</dbReference>
<dbReference type="PANTHER" id="PTHR11804">
    <property type="entry name" value="PROTEASE M3 THIMET OLIGOPEPTIDASE-RELATED"/>
    <property type="match status" value="1"/>
</dbReference>
<comment type="similarity">
    <text evidence="6">Belongs to the peptidase M3B family.</text>
</comment>
<comment type="caution">
    <text evidence="9">The sequence shown here is derived from an EMBL/GenBank/DDBJ whole genome shotgun (WGS) entry which is preliminary data.</text>
</comment>
<name>A0A949X490_9CLOT</name>
<evidence type="ECO:0000313" key="9">
    <source>
        <dbReference type="EMBL" id="MBV7273618.1"/>
    </source>
</evidence>
<organism evidence="9 10">
    <name type="scientific">Clostridium thailandense</name>
    <dbReference type="NCBI Taxonomy" id="2794346"/>
    <lineage>
        <taxon>Bacteria</taxon>
        <taxon>Bacillati</taxon>
        <taxon>Bacillota</taxon>
        <taxon>Clostridia</taxon>
        <taxon>Eubacteriales</taxon>
        <taxon>Clostridiaceae</taxon>
        <taxon>Clostridium</taxon>
    </lineage>
</organism>
<dbReference type="PANTHER" id="PTHR11804:SF84">
    <property type="entry name" value="SACCHAROLYSIN"/>
    <property type="match status" value="1"/>
</dbReference>
<evidence type="ECO:0000256" key="6">
    <source>
        <dbReference type="RuleBase" id="RU368091"/>
    </source>
</evidence>
<feature type="domain" description="Oligopeptidase F N-terminal" evidence="8">
    <location>
        <begin position="116"/>
        <end position="185"/>
    </location>
</feature>
<dbReference type="CDD" id="cd09608">
    <property type="entry name" value="M3B_PepF"/>
    <property type="match status" value="1"/>
</dbReference>
<keyword evidence="10" id="KW-1185">Reference proteome</keyword>
<keyword evidence="5 6" id="KW-0482">Metalloprotease</keyword>
<reference evidence="9" key="1">
    <citation type="submission" date="2020-12" db="EMBL/GenBank/DDBJ databases">
        <title>Clostridium thailandense sp. nov., a novel acetogenic bacterium isolated from peat land soil in Thailand.</title>
        <authorList>
            <person name="Chaikitkaew S."/>
            <person name="Birkeland N.K."/>
        </authorList>
    </citation>
    <scope>NUCLEOTIDE SEQUENCE</scope>
    <source>
        <strain evidence="9">PL3</strain>
    </source>
</reference>